<name>A0ABT2PBM7_9MICO</name>
<protein>
    <submittedName>
        <fullName evidence="1">Uncharacterized protein</fullName>
    </submittedName>
</protein>
<dbReference type="EMBL" id="JAODOR010000008">
    <property type="protein sequence ID" value="MCT9002010.1"/>
    <property type="molecule type" value="Genomic_DNA"/>
</dbReference>
<proteinExistence type="predicted"/>
<keyword evidence="2" id="KW-1185">Reference proteome</keyword>
<reference evidence="1 2" key="1">
    <citation type="journal article" date="2024" name="Int. J. Syst. Evol. Microbiol.">
        <title>Microbacterium memoriense sp. nov., a member of the Actinomycetota from marine beach sediment of the north coast of Portugal.</title>
        <authorList>
            <person name="Santos J.D.N.D."/>
            <person name="Klimek D."/>
            <person name="Calusinska M."/>
            <person name="Lobo-da-Cunha A."/>
            <person name="Catita J."/>
            <person name="Goncalves H."/>
            <person name="Gonzalez I."/>
            <person name="Lage O.M."/>
        </authorList>
    </citation>
    <scope>NUCLEOTIDE SEQUENCE [LARGE SCALE GENOMIC DNA]</scope>
    <source>
        <strain evidence="1 2">PMIC_1C1B</strain>
    </source>
</reference>
<comment type="caution">
    <text evidence="1">The sequence shown here is derived from an EMBL/GenBank/DDBJ whole genome shotgun (WGS) entry which is preliminary data.</text>
</comment>
<sequence length="128" mass="13057">MSLEAAAGPYVDGWWEGSEQPEMALLRSADVEQYCPWYTDGDATGSDAPFHIGNTTIAPGAAWNWPAILATPGMEPISVAGAEDAVVATTFGIVYATDGVNVISVSAGDDIAQVADIAGRALSALAAG</sequence>
<accession>A0ABT2PBM7</accession>
<evidence type="ECO:0000313" key="1">
    <source>
        <dbReference type="EMBL" id="MCT9002010.1"/>
    </source>
</evidence>
<dbReference type="RefSeq" id="WP_261606554.1">
    <property type="nucleotide sequence ID" value="NZ_JAODOR010000008.1"/>
</dbReference>
<gene>
    <name evidence="1" type="ORF">N4R40_06485</name>
</gene>
<evidence type="ECO:0000313" key="2">
    <source>
        <dbReference type="Proteomes" id="UP001300496"/>
    </source>
</evidence>
<organism evidence="1 2">
    <name type="scientific">Microbacterium memoriense</name>
    <dbReference type="NCBI Taxonomy" id="2978350"/>
    <lineage>
        <taxon>Bacteria</taxon>
        <taxon>Bacillati</taxon>
        <taxon>Actinomycetota</taxon>
        <taxon>Actinomycetes</taxon>
        <taxon>Micrococcales</taxon>
        <taxon>Microbacteriaceae</taxon>
        <taxon>Microbacterium</taxon>
    </lineage>
</organism>
<dbReference type="Proteomes" id="UP001300496">
    <property type="component" value="Unassembled WGS sequence"/>
</dbReference>